<dbReference type="Pfam" id="PF01150">
    <property type="entry name" value="GDA1_CD39"/>
    <property type="match status" value="1"/>
</dbReference>
<dbReference type="Proteomes" id="UP001283361">
    <property type="component" value="Unassembled WGS sequence"/>
</dbReference>
<dbReference type="Gene3D" id="3.30.420.40">
    <property type="match status" value="1"/>
</dbReference>
<proteinExistence type="inferred from homology"/>
<dbReference type="EMBL" id="JAWDGP010000706">
    <property type="protein sequence ID" value="KAK3798223.1"/>
    <property type="molecule type" value="Genomic_DNA"/>
</dbReference>
<comment type="caution">
    <text evidence="7">The sequence shown here is derived from an EMBL/GenBank/DDBJ whole genome shotgun (WGS) entry which is preliminary data.</text>
</comment>
<sequence>MARIYFNLPCLASNGKSVYSLWKFLVLGLALIIALLVIVPWSSVTRNFYGSHIDESLGELHYGIVIDCGSSGSRVYVYYWPQHSGNPKDLLNVQQLKDETGEAVVKKVSPGLSSFENNPDAASDHIKELLLFAAGYIPEEKHAETSLYVMATAGMRMLSESAQKAILSDLRKDIKKDFKFIAPENHYEVISGKQEGVYAWIAINYVLDKFSHSTFPPGQEMVNVVHNEGSGTVTHTRKKTVGIIDMGGGSVQIAFEVTDPEQIKNIPSPLVSEIHLGCKDSDLEHAYRVYVTTFLGYGANSARERYENMLVLQHKSSIQGTTRAQAIPDVCLPSGMAISGKDAVGNSHEFLGTGDFSACETALEPLMNLTEPCLKSPCSLNGVHQPRIDMSSQFYGFSEFWYSTEDVFKMGGRYEYWAFHNKAKEFCSTDWKTLEEWYKNGNYPKADDHRFRFQCFKGAWMSQVFHRGFSFPTNFKKLRSAQLVNGKDVGWTLGALIYKTRYLPLRDIENDKEHIETQATTTWQRAVRTMDTQFLMAACVLVVLAAIVIYMKHLKWCPRTEDLKRVPSMSLFMTEQDQMEQGVEVVKGQTFNI</sequence>
<protein>
    <recommendedName>
        <fullName evidence="9">Apyrase</fullName>
    </recommendedName>
</protein>
<evidence type="ECO:0000256" key="1">
    <source>
        <dbReference type="ARBA" id="ARBA00009283"/>
    </source>
</evidence>
<feature type="active site" description="Proton acceptor" evidence="3">
    <location>
        <position position="195"/>
    </location>
</feature>
<reference evidence="7" key="1">
    <citation type="journal article" date="2023" name="G3 (Bethesda)">
        <title>A reference genome for the long-term kleptoplast-retaining sea slug Elysia crispata morphotype clarki.</title>
        <authorList>
            <person name="Eastman K.E."/>
            <person name="Pendleton A.L."/>
            <person name="Shaikh M.A."/>
            <person name="Suttiyut T."/>
            <person name="Ogas R."/>
            <person name="Tomko P."/>
            <person name="Gavelis G."/>
            <person name="Widhalm J.R."/>
            <person name="Wisecaver J.H."/>
        </authorList>
    </citation>
    <scope>NUCLEOTIDE SEQUENCE</scope>
    <source>
        <strain evidence="7">ECLA1</strain>
    </source>
</reference>
<dbReference type="GO" id="GO:0004382">
    <property type="term" value="F:GDP phosphatase activity"/>
    <property type="evidence" value="ECO:0007669"/>
    <property type="project" value="TreeGrafter"/>
</dbReference>
<dbReference type="GO" id="GO:0005524">
    <property type="term" value="F:ATP binding"/>
    <property type="evidence" value="ECO:0007669"/>
    <property type="project" value="UniProtKB-KW"/>
</dbReference>
<evidence type="ECO:0008006" key="9">
    <source>
        <dbReference type="Google" id="ProtNLM"/>
    </source>
</evidence>
<keyword evidence="8" id="KW-1185">Reference proteome</keyword>
<dbReference type="Gene3D" id="3.30.420.150">
    <property type="entry name" value="Exopolyphosphatase. Domain 2"/>
    <property type="match status" value="1"/>
</dbReference>
<dbReference type="GO" id="GO:0045134">
    <property type="term" value="F:UDP phosphatase activity"/>
    <property type="evidence" value="ECO:0007669"/>
    <property type="project" value="TreeGrafter"/>
</dbReference>
<organism evidence="7 8">
    <name type="scientific">Elysia crispata</name>
    <name type="common">lettuce slug</name>
    <dbReference type="NCBI Taxonomy" id="231223"/>
    <lineage>
        <taxon>Eukaryota</taxon>
        <taxon>Metazoa</taxon>
        <taxon>Spiralia</taxon>
        <taxon>Lophotrochozoa</taxon>
        <taxon>Mollusca</taxon>
        <taxon>Gastropoda</taxon>
        <taxon>Heterobranchia</taxon>
        <taxon>Euthyneura</taxon>
        <taxon>Panpulmonata</taxon>
        <taxon>Sacoglossa</taxon>
        <taxon>Placobranchoidea</taxon>
        <taxon>Plakobranchidae</taxon>
        <taxon>Elysia</taxon>
    </lineage>
</organism>
<keyword evidence="2 5" id="KW-0378">Hydrolase</keyword>
<keyword evidence="4" id="KW-0067">ATP-binding</keyword>
<comment type="similarity">
    <text evidence="1 5">Belongs to the GDA1/CD39 NTPase family.</text>
</comment>
<dbReference type="GO" id="GO:0017111">
    <property type="term" value="F:ribonucleoside triphosphate phosphatase activity"/>
    <property type="evidence" value="ECO:0007669"/>
    <property type="project" value="TreeGrafter"/>
</dbReference>
<dbReference type="GO" id="GO:0046036">
    <property type="term" value="P:CTP metabolic process"/>
    <property type="evidence" value="ECO:0007669"/>
    <property type="project" value="TreeGrafter"/>
</dbReference>
<dbReference type="CDD" id="cd24045">
    <property type="entry name" value="ASKHA_NBD_NTPDase4-like"/>
    <property type="match status" value="1"/>
</dbReference>
<dbReference type="AlphaFoldDB" id="A0AAE1E9U7"/>
<evidence type="ECO:0000256" key="2">
    <source>
        <dbReference type="ARBA" id="ARBA00022801"/>
    </source>
</evidence>
<feature type="transmembrane region" description="Helical" evidence="6">
    <location>
        <begin position="534"/>
        <end position="551"/>
    </location>
</feature>
<keyword evidence="6" id="KW-1133">Transmembrane helix</keyword>
<name>A0AAE1E9U7_9GAST</name>
<dbReference type="InterPro" id="IPR000407">
    <property type="entry name" value="GDA1_CD39_NTPase"/>
</dbReference>
<dbReference type="GO" id="GO:0005794">
    <property type="term" value="C:Golgi apparatus"/>
    <property type="evidence" value="ECO:0007669"/>
    <property type="project" value="TreeGrafter"/>
</dbReference>
<evidence type="ECO:0000256" key="6">
    <source>
        <dbReference type="SAM" id="Phobius"/>
    </source>
</evidence>
<dbReference type="PROSITE" id="PS01238">
    <property type="entry name" value="GDA1_CD39_NTPASE"/>
    <property type="match status" value="1"/>
</dbReference>
<dbReference type="GO" id="GO:0006256">
    <property type="term" value="P:UDP catabolic process"/>
    <property type="evidence" value="ECO:0007669"/>
    <property type="project" value="TreeGrafter"/>
</dbReference>
<evidence type="ECO:0000256" key="5">
    <source>
        <dbReference type="RuleBase" id="RU003833"/>
    </source>
</evidence>
<accession>A0AAE1E9U7</accession>
<evidence type="ECO:0000256" key="3">
    <source>
        <dbReference type="PIRSR" id="PIRSR600407-1"/>
    </source>
</evidence>
<evidence type="ECO:0000256" key="4">
    <source>
        <dbReference type="PIRSR" id="PIRSR600407-2"/>
    </source>
</evidence>
<keyword evidence="6" id="KW-0812">Transmembrane</keyword>
<dbReference type="GO" id="GO:0016020">
    <property type="term" value="C:membrane"/>
    <property type="evidence" value="ECO:0007669"/>
    <property type="project" value="TreeGrafter"/>
</dbReference>
<gene>
    <name evidence="7" type="ORF">RRG08_020056</name>
</gene>
<feature type="transmembrane region" description="Helical" evidence="6">
    <location>
        <begin position="21"/>
        <end position="41"/>
    </location>
</feature>
<keyword evidence="6" id="KW-0472">Membrane</keyword>
<dbReference type="PANTHER" id="PTHR11782">
    <property type="entry name" value="ADENOSINE/GUANOSINE DIPHOSPHATASE"/>
    <property type="match status" value="1"/>
</dbReference>
<dbReference type="PANTHER" id="PTHR11782:SF121">
    <property type="entry name" value="NUCLEOSIDE-DIPHOSPHATASE MIG-23"/>
    <property type="match status" value="1"/>
</dbReference>
<feature type="binding site" evidence="4">
    <location>
        <begin position="248"/>
        <end position="252"/>
    </location>
    <ligand>
        <name>ATP</name>
        <dbReference type="ChEBI" id="CHEBI:30616"/>
    </ligand>
</feature>
<evidence type="ECO:0000313" key="8">
    <source>
        <dbReference type="Proteomes" id="UP001283361"/>
    </source>
</evidence>
<evidence type="ECO:0000313" key="7">
    <source>
        <dbReference type="EMBL" id="KAK3798223.1"/>
    </source>
</evidence>
<dbReference type="FunFam" id="3.30.420.150:FF:000003">
    <property type="entry name" value="ectonucleoside triphosphate diphosphohydrolase 7"/>
    <property type="match status" value="1"/>
</dbReference>
<keyword evidence="4" id="KW-0547">Nucleotide-binding</keyword>